<evidence type="ECO:0000256" key="3">
    <source>
        <dbReference type="ARBA" id="ARBA00022475"/>
    </source>
</evidence>
<dbReference type="OrthoDB" id="7375466at2"/>
<feature type="transmembrane region" description="Helical" evidence="7">
    <location>
        <begin position="107"/>
        <end position="128"/>
    </location>
</feature>
<feature type="transmembrane region" description="Helical" evidence="7">
    <location>
        <begin position="233"/>
        <end position="251"/>
    </location>
</feature>
<dbReference type="PANTHER" id="PTHR42718:SF46">
    <property type="entry name" value="BLR6921 PROTEIN"/>
    <property type="match status" value="1"/>
</dbReference>
<dbReference type="AlphaFoldDB" id="A0A5Q0H0A7"/>
<dbReference type="InterPro" id="IPR036259">
    <property type="entry name" value="MFS_trans_sf"/>
</dbReference>
<evidence type="ECO:0000256" key="7">
    <source>
        <dbReference type="SAM" id="Phobius"/>
    </source>
</evidence>
<name>A0A5Q0H0A7_SACSY</name>
<feature type="domain" description="Major facilitator superfamily (MFS) profile" evidence="8">
    <location>
        <begin position="16"/>
        <end position="466"/>
    </location>
</feature>
<feature type="transmembrane region" description="Helical" evidence="7">
    <location>
        <begin position="202"/>
        <end position="221"/>
    </location>
</feature>
<evidence type="ECO:0000256" key="2">
    <source>
        <dbReference type="ARBA" id="ARBA00022448"/>
    </source>
</evidence>
<gene>
    <name evidence="9" type="ORF">EKG83_20780</name>
</gene>
<keyword evidence="5 7" id="KW-1133">Transmembrane helix</keyword>
<dbReference type="GO" id="GO:0022857">
    <property type="term" value="F:transmembrane transporter activity"/>
    <property type="evidence" value="ECO:0007669"/>
    <property type="project" value="InterPro"/>
</dbReference>
<keyword evidence="3" id="KW-1003">Cell membrane</keyword>
<dbReference type="CDD" id="cd17321">
    <property type="entry name" value="MFS_MMR_MDR_like"/>
    <property type="match status" value="1"/>
</dbReference>
<keyword evidence="6 7" id="KW-0472">Membrane</keyword>
<dbReference type="Pfam" id="PF07690">
    <property type="entry name" value="MFS_1"/>
    <property type="match status" value="1"/>
</dbReference>
<evidence type="ECO:0000259" key="8">
    <source>
        <dbReference type="PROSITE" id="PS50850"/>
    </source>
</evidence>
<keyword evidence="4 7" id="KW-0812">Transmembrane</keyword>
<feature type="transmembrane region" description="Helical" evidence="7">
    <location>
        <begin position="82"/>
        <end position="101"/>
    </location>
</feature>
<evidence type="ECO:0000256" key="1">
    <source>
        <dbReference type="ARBA" id="ARBA00004651"/>
    </source>
</evidence>
<evidence type="ECO:0000256" key="4">
    <source>
        <dbReference type="ARBA" id="ARBA00022692"/>
    </source>
</evidence>
<reference evidence="10" key="1">
    <citation type="journal article" date="2021" name="Curr. Microbiol.">
        <title>Complete genome of nocamycin-producing strain Saccharothrix syringae NRRL B-16468 reveals the biosynthetic potential for secondary metabolites.</title>
        <authorList>
            <person name="Mo X."/>
            <person name="Yang S."/>
        </authorList>
    </citation>
    <scope>NUCLEOTIDE SEQUENCE [LARGE SCALE GENOMIC DNA]</scope>
    <source>
        <strain evidence="10">ATCC 51364 / DSM 43886 / JCM 6844 / KCTC 9398 / NBRC 14523 / NRRL B-16468 / INA 2240</strain>
    </source>
</reference>
<feature type="transmembrane region" description="Helical" evidence="7">
    <location>
        <begin position="168"/>
        <end position="190"/>
    </location>
</feature>
<feature type="transmembrane region" description="Helical" evidence="7">
    <location>
        <begin position="442"/>
        <end position="463"/>
    </location>
</feature>
<dbReference type="InterPro" id="IPR020846">
    <property type="entry name" value="MFS_dom"/>
</dbReference>
<dbReference type="Gene3D" id="1.20.1720.10">
    <property type="entry name" value="Multidrug resistance protein D"/>
    <property type="match status" value="1"/>
</dbReference>
<dbReference type="GO" id="GO:0005886">
    <property type="term" value="C:plasma membrane"/>
    <property type="evidence" value="ECO:0007669"/>
    <property type="project" value="UniProtKB-SubCell"/>
</dbReference>
<dbReference type="RefSeq" id="WP_084716522.1">
    <property type="nucleotide sequence ID" value="NZ_CP034550.1"/>
</dbReference>
<feature type="transmembrane region" description="Helical" evidence="7">
    <location>
        <begin position="364"/>
        <end position="385"/>
    </location>
</feature>
<dbReference type="Proteomes" id="UP000325787">
    <property type="component" value="Chromosome"/>
</dbReference>
<accession>A0A5Q0H0A7</accession>
<keyword evidence="2" id="KW-0813">Transport</keyword>
<evidence type="ECO:0000313" key="10">
    <source>
        <dbReference type="Proteomes" id="UP000325787"/>
    </source>
</evidence>
<dbReference type="SUPFAM" id="SSF103473">
    <property type="entry name" value="MFS general substrate transporter"/>
    <property type="match status" value="1"/>
</dbReference>
<evidence type="ECO:0000256" key="6">
    <source>
        <dbReference type="ARBA" id="ARBA00023136"/>
    </source>
</evidence>
<feature type="transmembrane region" description="Helical" evidence="7">
    <location>
        <begin position="333"/>
        <end position="352"/>
    </location>
</feature>
<dbReference type="Gene3D" id="1.20.1250.20">
    <property type="entry name" value="MFS general substrate transporter like domains"/>
    <property type="match status" value="1"/>
</dbReference>
<sequence length="489" mass="49684">MPWRTGHLSRGRFALISLTLAVTNFLMVFDGLVVTVALPAIQRSLGMDALDAQWVLTAYTIPLGGMLLLGGRCGDRFGRRRVLVVGMGVFTAGLVGAGLAQATWMMLAARALQGFGSALAIPNTYALISAISPVRRRHKAFAVVAVAGGGAAVCGAVIGGLVADTLGWRQIFFLSAPLAIAAAVVAPRLLEPGRSHDGPQRLDGVAAALSTGGLVLLVYAVTNLERAGLWSRSTVAAVAAAAALLGGYVLREWHARTPLLKPAMLRIRSLRAAIAGMPSQVAAYVGTVFLGLLFFQQVRGYSALEAGLAFAPLGVAAAVGSSAANRVLSARHWALFAGGAGVLCTAGLLWLALAPVDGSYATSYLPGLVLIGFGIVGAVPLNAAAGSEVPPGDKGTAYGLFETSTHISSALVIACLATIAAVQARRSAPAGEVASLAAGYQLAFGITAGFALIGAVVTVVLGLRADHSGRAALSASPDLPVGEPAAREG</sequence>
<dbReference type="EMBL" id="CP034550">
    <property type="protein sequence ID" value="QFZ19543.1"/>
    <property type="molecule type" value="Genomic_DNA"/>
</dbReference>
<feature type="transmembrane region" description="Helical" evidence="7">
    <location>
        <begin position="397"/>
        <end position="422"/>
    </location>
</feature>
<feature type="transmembrane region" description="Helical" evidence="7">
    <location>
        <begin position="52"/>
        <end position="70"/>
    </location>
</feature>
<keyword evidence="10" id="KW-1185">Reference proteome</keyword>
<feature type="transmembrane region" description="Helical" evidence="7">
    <location>
        <begin position="12"/>
        <end position="40"/>
    </location>
</feature>
<protein>
    <submittedName>
        <fullName evidence="9">MFS transporter</fullName>
    </submittedName>
</protein>
<organism evidence="9 10">
    <name type="scientific">Saccharothrix syringae</name>
    <name type="common">Nocardiopsis syringae</name>
    <dbReference type="NCBI Taxonomy" id="103733"/>
    <lineage>
        <taxon>Bacteria</taxon>
        <taxon>Bacillati</taxon>
        <taxon>Actinomycetota</taxon>
        <taxon>Actinomycetes</taxon>
        <taxon>Pseudonocardiales</taxon>
        <taxon>Pseudonocardiaceae</taxon>
        <taxon>Saccharothrix</taxon>
    </lineage>
</organism>
<dbReference type="InterPro" id="IPR011701">
    <property type="entry name" value="MFS"/>
</dbReference>
<dbReference type="PANTHER" id="PTHR42718">
    <property type="entry name" value="MAJOR FACILITATOR SUPERFAMILY MULTIDRUG TRANSPORTER MFSC"/>
    <property type="match status" value="1"/>
</dbReference>
<feature type="transmembrane region" description="Helical" evidence="7">
    <location>
        <begin position="272"/>
        <end position="295"/>
    </location>
</feature>
<evidence type="ECO:0000256" key="5">
    <source>
        <dbReference type="ARBA" id="ARBA00022989"/>
    </source>
</evidence>
<feature type="transmembrane region" description="Helical" evidence="7">
    <location>
        <begin position="140"/>
        <end position="162"/>
    </location>
</feature>
<proteinExistence type="predicted"/>
<dbReference type="PROSITE" id="PS50850">
    <property type="entry name" value="MFS"/>
    <property type="match status" value="1"/>
</dbReference>
<feature type="transmembrane region" description="Helical" evidence="7">
    <location>
        <begin position="301"/>
        <end position="321"/>
    </location>
</feature>
<comment type="subcellular location">
    <subcellularLocation>
        <location evidence="1">Cell membrane</location>
        <topology evidence="1">Multi-pass membrane protein</topology>
    </subcellularLocation>
</comment>
<evidence type="ECO:0000313" key="9">
    <source>
        <dbReference type="EMBL" id="QFZ19543.1"/>
    </source>
</evidence>
<dbReference type="KEGG" id="ssyi:EKG83_20780"/>